<dbReference type="Gene3D" id="3.40.50.1000">
    <property type="entry name" value="HAD superfamily/HAD-like"/>
    <property type="match status" value="1"/>
</dbReference>
<sequence>MAQTAYRINVFSTAAESPCNALDAVPGLMGAPEEYAFGTFRLATATAEGANSPVGEGLDRALRGAMEGALAGGWRTVRAEDRGYRAVVLGGQLDGHRLAGMAAALNGQGLVITSMRVLSPTFAAVELSLVGAPADPRHLTRALRPAAESAGVDLAVLPPLAVTPEPGLLMMDMDSTLLAVECIDEIAEHAGVKEQVAAITERAMNGELDFKGSLVERVKMLEGLSESVLDSVYRERIVPNPGARRLVETARGLGFKVAVVSGGFTYFTDRLTEDFQLDFTNANVLEVADGRLTGRVLGDIVDGERKAATLRELRDRLGLSSEQLMVMGDGANDLSMIGEAGLGLAFHAKPVVRAQAPYNLIHSSLDGVLYILGLSDADIAAHHPPTAH</sequence>
<dbReference type="SFLD" id="SFLDF00029">
    <property type="entry name" value="phosphoserine_phosphatase"/>
    <property type="match status" value="1"/>
</dbReference>
<evidence type="ECO:0000256" key="10">
    <source>
        <dbReference type="ARBA" id="ARBA00023299"/>
    </source>
</evidence>
<dbReference type="EC" id="3.1.3.3" evidence="4"/>
<dbReference type="PANTHER" id="PTHR43344:SF2">
    <property type="entry name" value="PHOSPHOSERINE PHOSPHATASE"/>
    <property type="match status" value="1"/>
</dbReference>
<evidence type="ECO:0000256" key="6">
    <source>
        <dbReference type="ARBA" id="ARBA00022605"/>
    </source>
</evidence>
<keyword evidence="6" id="KW-0028">Amino-acid biosynthesis</keyword>
<evidence type="ECO:0000256" key="13">
    <source>
        <dbReference type="ARBA" id="ARBA00048523"/>
    </source>
</evidence>
<dbReference type="SFLD" id="SFLDG01136">
    <property type="entry name" value="C1.6:_Phosphoserine_Phosphatas"/>
    <property type="match status" value="1"/>
</dbReference>
<dbReference type="Proteomes" id="UP001575181">
    <property type="component" value="Unassembled WGS sequence"/>
</dbReference>
<organism evidence="14 15">
    <name type="scientific">Thiohalorhabdus methylotrophus</name>
    <dbReference type="NCBI Taxonomy" id="3242694"/>
    <lineage>
        <taxon>Bacteria</taxon>
        <taxon>Pseudomonadati</taxon>
        <taxon>Pseudomonadota</taxon>
        <taxon>Gammaproteobacteria</taxon>
        <taxon>Thiohalorhabdales</taxon>
        <taxon>Thiohalorhabdaceae</taxon>
        <taxon>Thiohalorhabdus</taxon>
    </lineage>
</organism>
<evidence type="ECO:0000313" key="15">
    <source>
        <dbReference type="Proteomes" id="UP001575181"/>
    </source>
</evidence>
<evidence type="ECO:0000256" key="2">
    <source>
        <dbReference type="ARBA" id="ARBA00005135"/>
    </source>
</evidence>
<comment type="cofactor">
    <cofactor evidence="1">
        <name>Mg(2+)</name>
        <dbReference type="ChEBI" id="CHEBI:18420"/>
    </cofactor>
</comment>
<dbReference type="EMBL" id="JBGUAW010000010">
    <property type="protein sequence ID" value="MFA9461976.1"/>
    <property type="molecule type" value="Genomic_DNA"/>
</dbReference>
<evidence type="ECO:0000313" key="14">
    <source>
        <dbReference type="EMBL" id="MFA9461976.1"/>
    </source>
</evidence>
<dbReference type="Pfam" id="PF12710">
    <property type="entry name" value="HAD"/>
    <property type="match status" value="1"/>
</dbReference>
<evidence type="ECO:0000256" key="7">
    <source>
        <dbReference type="ARBA" id="ARBA00022723"/>
    </source>
</evidence>
<dbReference type="CDD" id="cd07500">
    <property type="entry name" value="HAD_PSP"/>
    <property type="match status" value="1"/>
</dbReference>
<dbReference type="SUPFAM" id="SSF56784">
    <property type="entry name" value="HAD-like"/>
    <property type="match status" value="1"/>
</dbReference>
<keyword evidence="10" id="KW-0718">Serine biosynthesis</keyword>
<keyword evidence="9" id="KW-0460">Magnesium</keyword>
<evidence type="ECO:0000256" key="9">
    <source>
        <dbReference type="ARBA" id="ARBA00022842"/>
    </source>
</evidence>
<gene>
    <name evidence="14" type="primary">serB</name>
    <name evidence="14" type="ORF">ACERLL_14220</name>
</gene>
<dbReference type="GO" id="GO:0016787">
    <property type="term" value="F:hydrolase activity"/>
    <property type="evidence" value="ECO:0007669"/>
    <property type="project" value="UniProtKB-KW"/>
</dbReference>
<dbReference type="InterPro" id="IPR036412">
    <property type="entry name" value="HAD-like_sf"/>
</dbReference>
<protein>
    <recommendedName>
        <fullName evidence="5">Phosphoserine phosphatase</fullName>
        <ecNumber evidence="4">3.1.3.3</ecNumber>
    </recommendedName>
    <alternativeName>
        <fullName evidence="11">O-phosphoserine phosphohydrolase</fullName>
    </alternativeName>
</protein>
<dbReference type="SFLD" id="SFLDG01137">
    <property type="entry name" value="C1.6.1:_Phosphoserine_Phosphat"/>
    <property type="match status" value="1"/>
</dbReference>
<comment type="catalytic activity">
    <reaction evidence="12">
        <text>O-phospho-L-serine + H2O = L-serine + phosphate</text>
        <dbReference type="Rhea" id="RHEA:21208"/>
        <dbReference type="ChEBI" id="CHEBI:15377"/>
        <dbReference type="ChEBI" id="CHEBI:33384"/>
        <dbReference type="ChEBI" id="CHEBI:43474"/>
        <dbReference type="ChEBI" id="CHEBI:57524"/>
        <dbReference type="EC" id="3.1.3.3"/>
    </reaction>
</comment>
<evidence type="ECO:0000256" key="5">
    <source>
        <dbReference type="ARBA" id="ARBA00015196"/>
    </source>
</evidence>
<dbReference type="RefSeq" id="WP_373656765.1">
    <property type="nucleotide sequence ID" value="NZ_JBGUAW010000010.1"/>
</dbReference>
<evidence type="ECO:0000256" key="11">
    <source>
        <dbReference type="ARBA" id="ARBA00031693"/>
    </source>
</evidence>
<comment type="caution">
    <text evidence="14">The sequence shown here is derived from an EMBL/GenBank/DDBJ whole genome shotgun (WGS) entry which is preliminary data.</text>
</comment>
<evidence type="ECO:0000256" key="1">
    <source>
        <dbReference type="ARBA" id="ARBA00001946"/>
    </source>
</evidence>
<dbReference type="PANTHER" id="PTHR43344">
    <property type="entry name" value="PHOSPHOSERINE PHOSPHATASE"/>
    <property type="match status" value="1"/>
</dbReference>
<keyword evidence="7" id="KW-0479">Metal-binding</keyword>
<dbReference type="InterPro" id="IPR050582">
    <property type="entry name" value="HAD-like_SerB"/>
</dbReference>
<reference evidence="14 15" key="1">
    <citation type="submission" date="2024-08" db="EMBL/GenBank/DDBJ databases">
        <title>Whole-genome sequencing of halo(alkali)philic microorganisms from hypersaline lakes.</title>
        <authorList>
            <person name="Sorokin D.Y."/>
            <person name="Merkel A.Y."/>
            <person name="Messina E."/>
            <person name="Yakimov M."/>
        </authorList>
    </citation>
    <scope>NUCLEOTIDE SEQUENCE [LARGE SCALE GENOMIC DNA]</scope>
    <source>
        <strain evidence="14 15">Cl-TMA</strain>
    </source>
</reference>
<dbReference type="SFLD" id="SFLDS00003">
    <property type="entry name" value="Haloacid_Dehalogenase"/>
    <property type="match status" value="1"/>
</dbReference>
<evidence type="ECO:0000256" key="3">
    <source>
        <dbReference type="ARBA" id="ARBA00009184"/>
    </source>
</evidence>
<keyword evidence="8 14" id="KW-0378">Hydrolase</keyword>
<keyword evidence="15" id="KW-1185">Reference proteome</keyword>
<comment type="similarity">
    <text evidence="3">Belongs to the HAD-like hydrolase superfamily. SerB family.</text>
</comment>
<name>A0ABV4U0L6_9GAMM</name>
<dbReference type="InterPro" id="IPR004469">
    <property type="entry name" value="PSP"/>
</dbReference>
<dbReference type="NCBIfam" id="TIGR01488">
    <property type="entry name" value="HAD-SF-IB"/>
    <property type="match status" value="1"/>
</dbReference>
<comment type="catalytic activity">
    <reaction evidence="13">
        <text>O-phospho-D-serine + H2O = D-serine + phosphate</text>
        <dbReference type="Rhea" id="RHEA:24873"/>
        <dbReference type="ChEBI" id="CHEBI:15377"/>
        <dbReference type="ChEBI" id="CHEBI:35247"/>
        <dbReference type="ChEBI" id="CHEBI:43474"/>
        <dbReference type="ChEBI" id="CHEBI:58680"/>
        <dbReference type="EC" id="3.1.3.3"/>
    </reaction>
</comment>
<evidence type="ECO:0000256" key="4">
    <source>
        <dbReference type="ARBA" id="ARBA00012640"/>
    </source>
</evidence>
<dbReference type="InterPro" id="IPR023214">
    <property type="entry name" value="HAD_sf"/>
</dbReference>
<dbReference type="NCBIfam" id="TIGR00338">
    <property type="entry name" value="serB"/>
    <property type="match status" value="1"/>
</dbReference>
<evidence type="ECO:0000256" key="8">
    <source>
        <dbReference type="ARBA" id="ARBA00022801"/>
    </source>
</evidence>
<comment type="pathway">
    <text evidence="2">Amino-acid biosynthesis; L-serine biosynthesis; L-serine from 3-phospho-D-glycerate: step 3/3.</text>
</comment>
<proteinExistence type="inferred from homology"/>
<evidence type="ECO:0000256" key="12">
    <source>
        <dbReference type="ARBA" id="ARBA00048138"/>
    </source>
</evidence>
<accession>A0ABV4U0L6</accession>